<gene>
    <name evidence="11" type="ORF">ACFQDL_00440</name>
</gene>
<proteinExistence type="inferred from homology"/>
<dbReference type="InterPro" id="IPR055348">
    <property type="entry name" value="DctQ"/>
</dbReference>
<evidence type="ECO:0000256" key="4">
    <source>
        <dbReference type="ARBA" id="ARBA00022519"/>
    </source>
</evidence>
<dbReference type="Pfam" id="PF04290">
    <property type="entry name" value="DctQ"/>
    <property type="match status" value="1"/>
</dbReference>
<dbReference type="PANTHER" id="PTHR35011">
    <property type="entry name" value="2,3-DIKETO-L-GULONATE TRAP TRANSPORTER SMALL PERMEASE PROTEIN YIAM"/>
    <property type="match status" value="1"/>
</dbReference>
<comment type="function">
    <text evidence="9">Part of the tripartite ATP-independent periplasmic (TRAP) transport system.</text>
</comment>
<accession>A0ABW1ZTX3</accession>
<dbReference type="PANTHER" id="PTHR35011:SF10">
    <property type="entry name" value="TRAP TRANSPORTER SMALL PERMEASE PROTEIN"/>
    <property type="match status" value="1"/>
</dbReference>
<comment type="caution">
    <text evidence="11">The sequence shown here is derived from an EMBL/GenBank/DDBJ whole genome shotgun (WGS) entry which is preliminary data.</text>
</comment>
<dbReference type="RefSeq" id="WP_379907302.1">
    <property type="nucleotide sequence ID" value="NZ_JBHSWE010000001.1"/>
</dbReference>
<name>A0ABW1ZTX3_9GAMM</name>
<keyword evidence="6 9" id="KW-1133">Transmembrane helix</keyword>
<keyword evidence="12" id="KW-1185">Reference proteome</keyword>
<keyword evidence="2 9" id="KW-0813">Transport</keyword>
<sequence length="168" mass="18816">MDTVNSETLIRWFDRLVNRPLRVVAMVVMFLMMATTLVDVVGRYLFDAPLKGAFELTELMLAAVIFLGLPLITAENGHIAVDLLDSLMPARLQRWLIGLANVLAFGVFAWVLWDKAFKVLRYGDTTAVLQIPYAWLCFLMAATTTLSTLALLLMLFIKGDRLVVRGGH</sequence>
<feature type="domain" description="Tripartite ATP-independent periplasmic transporters DctQ component" evidence="10">
    <location>
        <begin position="32"/>
        <end position="155"/>
    </location>
</feature>
<comment type="subcellular location">
    <subcellularLocation>
        <location evidence="1 9">Cell inner membrane</location>
        <topology evidence="1 9">Multi-pass membrane protein</topology>
    </subcellularLocation>
</comment>
<organism evidence="11 12">
    <name type="scientific">Marinobacterium aestuariivivens</name>
    <dbReference type="NCBI Taxonomy" id="1698799"/>
    <lineage>
        <taxon>Bacteria</taxon>
        <taxon>Pseudomonadati</taxon>
        <taxon>Pseudomonadota</taxon>
        <taxon>Gammaproteobacteria</taxon>
        <taxon>Oceanospirillales</taxon>
        <taxon>Oceanospirillaceae</taxon>
        <taxon>Marinobacterium</taxon>
    </lineage>
</organism>
<evidence type="ECO:0000259" key="10">
    <source>
        <dbReference type="Pfam" id="PF04290"/>
    </source>
</evidence>
<keyword evidence="7 9" id="KW-0472">Membrane</keyword>
<dbReference type="InterPro" id="IPR007387">
    <property type="entry name" value="TRAP_DctQ"/>
</dbReference>
<evidence type="ECO:0000313" key="12">
    <source>
        <dbReference type="Proteomes" id="UP001596422"/>
    </source>
</evidence>
<comment type="subunit">
    <text evidence="9">The complex comprises the extracytoplasmic solute receptor protein and the two transmembrane proteins.</text>
</comment>
<evidence type="ECO:0000313" key="11">
    <source>
        <dbReference type="EMBL" id="MFC6668750.1"/>
    </source>
</evidence>
<evidence type="ECO:0000256" key="1">
    <source>
        <dbReference type="ARBA" id="ARBA00004429"/>
    </source>
</evidence>
<reference evidence="12" key="1">
    <citation type="journal article" date="2019" name="Int. J. Syst. Evol. Microbiol.">
        <title>The Global Catalogue of Microorganisms (GCM) 10K type strain sequencing project: providing services to taxonomists for standard genome sequencing and annotation.</title>
        <authorList>
            <consortium name="The Broad Institute Genomics Platform"/>
            <consortium name="The Broad Institute Genome Sequencing Center for Infectious Disease"/>
            <person name="Wu L."/>
            <person name="Ma J."/>
        </authorList>
    </citation>
    <scope>NUCLEOTIDE SEQUENCE [LARGE SCALE GENOMIC DNA]</scope>
    <source>
        <strain evidence="12">NBRC 111756</strain>
    </source>
</reference>
<evidence type="ECO:0000256" key="6">
    <source>
        <dbReference type="ARBA" id="ARBA00022989"/>
    </source>
</evidence>
<evidence type="ECO:0000256" key="2">
    <source>
        <dbReference type="ARBA" id="ARBA00022448"/>
    </source>
</evidence>
<feature type="transmembrane region" description="Helical" evidence="9">
    <location>
        <begin position="95"/>
        <end position="113"/>
    </location>
</feature>
<feature type="transmembrane region" description="Helical" evidence="9">
    <location>
        <begin position="21"/>
        <end position="46"/>
    </location>
</feature>
<keyword evidence="3" id="KW-1003">Cell membrane</keyword>
<dbReference type="EMBL" id="JBHSWE010000001">
    <property type="protein sequence ID" value="MFC6668750.1"/>
    <property type="molecule type" value="Genomic_DNA"/>
</dbReference>
<evidence type="ECO:0000256" key="5">
    <source>
        <dbReference type="ARBA" id="ARBA00022692"/>
    </source>
</evidence>
<evidence type="ECO:0000256" key="7">
    <source>
        <dbReference type="ARBA" id="ARBA00023136"/>
    </source>
</evidence>
<evidence type="ECO:0000256" key="9">
    <source>
        <dbReference type="RuleBase" id="RU369079"/>
    </source>
</evidence>
<comment type="similarity">
    <text evidence="8 9">Belongs to the TRAP transporter small permease family.</text>
</comment>
<feature type="transmembrane region" description="Helical" evidence="9">
    <location>
        <begin position="52"/>
        <end position="74"/>
    </location>
</feature>
<evidence type="ECO:0000256" key="8">
    <source>
        <dbReference type="ARBA" id="ARBA00038436"/>
    </source>
</evidence>
<keyword evidence="4 9" id="KW-0997">Cell inner membrane</keyword>
<evidence type="ECO:0000256" key="3">
    <source>
        <dbReference type="ARBA" id="ARBA00022475"/>
    </source>
</evidence>
<protein>
    <recommendedName>
        <fullName evidence="9">TRAP transporter small permease protein</fullName>
    </recommendedName>
</protein>
<feature type="transmembrane region" description="Helical" evidence="9">
    <location>
        <begin position="133"/>
        <end position="157"/>
    </location>
</feature>
<keyword evidence="5 9" id="KW-0812">Transmembrane</keyword>
<dbReference type="Proteomes" id="UP001596422">
    <property type="component" value="Unassembled WGS sequence"/>
</dbReference>